<dbReference type="InterPro" id="IPR032588">
    <property type="entry name" value="Lipase_GDSL_lke"/>
</dbReference>
<organism evidence="1 2">
    <name type="scientific">Lacicoccus qingdaonensis</name>
    <dbReference type="NCBI Taxonomy" id="576118"/>
    <lineage>
        <taxon>Bacteria</taxon>
        <taxon>Bacillati</taxon>
        <taxon>Bacillota</taxon>
        <taxon>Bacilli</taxon>
        <taxon>Bacillales</taxon>
        <taxon>Salinicoccaceae</taxon>
        <taxon>Lacicoccus</taxon>
    </lineage>
</organism>
<dbReference type="GO" id="GO:0016787">
    <property type="term" value="F:hydrolase activity"/>
    <property type="evidence" value="ECO:0007669"/>
    <property type="project" value="UniProtKB-KW"/>
</dbReference>
<dbReference type="AlphaFoldDB" id="A0A1G9EUD0"/>
<dbReference type="RefSeq" id="WP_092985988.1">
    <property type="nucleotide sequence ID" value="NZ_FNFY01000010.1"/>
</dbReference>
<dbReference type="Pfam" id="PF16255">
    <property type="entry name" value="Lipase_GDSL_lke"/>
    <property type="match status" value="1"/>
</dbReference>
<sequence length="133" mass="15254">MKLGRLIRKLKGNDKNEVNKKFEIKSDHSQSKPLNISFLGDSITTFKGWIPADAKFWYSDDADRGTGVVNVEQTWWHLFLKQTGNKLMTNDSWSGATVCNKADNGDTDESYRSFISRFDKTMGQGRVLEPKWM</sequence>
<dbReference type="EMBL" id="FNFY01000010">
    <property type="protein sequence ID" value="SDK79767.1"/>
    <property type="molecule type" value="Genomic_DNA"/>
</dbReference>
<reference evidence="2" key="1">
    <citation type="submission" date="2016-10" db="EMBL/GenBank/DDBJ databases">
        <authorList>
            <person name="Varghese N."/>
            <person name="Submissions S."/>
        </authorList>
    </citation>
    <scope>NUCLEOTIDE SEQUENCE [LARGE SCALE GENOMIC DNA]</scope>
    <source>
        <strain evidence="2">CGMCC 1.8895</strain>
    </source>
</reference>
<keyword evidence="2" id="KW-1185">Reference proteome</keyword>
<keyword evidence="1" id="KW-0378">Hydrolase</keyword>
<evidence type="ECO:0000313" key="2">
    <source>
        <dbReference type="Proteomes" id="UP000199008"/>
    </source>
</evidence>
<name>A0A1G9EUD0_9BACL</name>
<dbReference type="Proteomes" id="UP000199008">
    <property type="component" value="Unassembled WGS sequence"/>
</dbReference>
<dbReference type="SUPFAM" id="SSF52266">
    <property type="entry name" value="SGNH hydrolase"/>
    <property type="match status" value="1"/>
</dbReference>
<dbReference type="InterPro" id="IPR036514">
    <property type="entry name" value="SGNH_hydro_sf"/>
</dbReference>
<dbReference type="STRING" id="576118.SAMN05216216_1108"/>
<proteinExistence type="predicted"/>
<dbReference type="OrthoDB" id="9801375at2"/>
<accession>A0A1G9EUD0</accession>
<evidence type="ECO:0000313" key="1">
    <source>
        <dbReference type="EMBL" id="SDK79767.1"/>
    </source>
</evidence>
<dbReference type="Gene3D" id="3.40.50.1110">
    <property type="entry name" value="SGNH hydrolase"/>
    <property type="match status" value="1"/>
</dbReference>
<gene>
    <name evidence="1" type="ORF">SAMN05216216_1108</name>
</gene>
<protein>
    <submittedName>
        <fullName evidence="1">GDSL-like Lipase/Acylhydrolase</fullName>
    </submittedName>
</protein>